<evidence type="ECO:0000256" key="1">
    <source>
        <dbReference type="ARBA" id="ARBA00011063"/>
    </source>
</evidence>
<feature type="active site" description="Nucleophile" evidence="5">
    <location>
        <position position="10"/>
    </location>
</feature>
<feature type="active site" evidence="5">
    <location>
        <position position="16"/>
    </location>
</feature>
<organism evidence="7 8">
    <name type="scientific">Propionibacterium freudenreichii</name>
    <dbReference type="NCBI Taxonomy" id="1744"/>
    <lineage>
        <taxon>Bacteria</taxon>
        <taxon>Bacillati</taxon>
        <taxon>Actinomycetota</taxon>
        <taxon>Actinomycetes</taxon>
        <taxon>Propionibacteriales</taxon>
        <taxon>Propionibacteriaceae</taxon>
        <taxon>Propionibacterium</taxon>
    </lineage>
</organism>
<protein>
    <recommendedName>
        <fullName evidence="2">protein-tyrosine-phosphatase</fullName>
        <ecNumber evidence="2">3.1.3.48</ecNumber>
    </recommendedName>
</protein>
<evidence type="ECO:0000256" key="2">
    <source>
        <dbReference type="ARBA" id="ARBA00013064"/>
    </source>
</evidence>
<dbReference type="InterPro" id="IPR017867">
    <property type="entry name" value="Tyr_phospatase_low_mol_wt"/>
</dbReference>
<dbReference type="OMA" id="VCHGNIC"/>
<dbReference type="InterPro" id="IPR023485">
    <property type="entry name" value="Ptyr_pPase"/>
</dbReference>
<evidence type="ECO:0000256" key="5">
    <source>
        <dbReference type="PIRSR" id="PIRSR617867-1"/>
    </source>
</evidence>
<feature type="domain" description="Phosphotyrosine protein phosphatase I" evidence="6">
    <location>
        <begin position="4"/>
        <end position="148"/>
    </location>
</feature>
<evidence type="ECO:0000259" key="6">
    <source>
        <dbReference type="SMART" id="SM00226"/>
    </source>
</evidence>
<evidence type="ECO:0000313" key="8">
    <source>
        <dbReference type="Proteomes" id="UP000250080"/>
    </source>
</evidence>
<dbReference type="PRINTS" id="PR00719">
    <property type="entry name" value="LMWPTPASE"/>
</dbReference>
<name>A0A0A8QEA7_9ACTN</name>
<evidence type="ECO:0000313" key="7">
    <source>
        <dbReference type="EMBL" id="SCQ82453.1"/>
    </source>
</evidence>
<dbReference type="CDD" id="cd16343">
    <property type="entry name" value="LMWPTP"/>
    <property type="match status" value="1"/>
</dbReference>
<dbReference type="EMBL" id="LT618793">
    <property type="protein sequence ID" value="SCQ82453.1"/>
    <property type="molecule type" value="Genomic_DNA"/>
</dbReference>
<dbReference type="InterPro" id="IPR050438">
    <property type="entry name" value="LMW_PTPase"/>
</dbReference>
<keyword evidence="4" id="KW-0904">Protein phosphatase</keyword>
<comment type="similarity">
    <text evidence="1">Belongs to the low molecular weight phosphotyrosine protein phosphatase family.</text>
</comment>
<dbReference type="SUPFAM" id="SSF52788">
    <property type="entry name" value="Phosphotyrosine protein phosphatases I"/>
    <property type="match status" value="1"/>
</dbReference>
<evidence type="ECO:0000256" key="4">
    <source>
        <dbReference type="ARBA" id="ARBA00022912"/>
    </source>
</evidence>
<dbReference type="OrthoDB" id="9784339at2"/>
<dbReference type="GeneID" id="61223119"/>
<accession>A0A0A8QEA7</accession>
<dbReference type="AlphaFoldDB" id="A0A0A8QEA7"/>
<dbReference type="PANTHER" id="PTHR11717:SF7">
    <property type="entry name" value="LOW MOLECULAR WEIGHT PHOSPHOTYROSINE PROTEIN PHOSPHATASE"/>
    <property type="match status" value="1"/>
</dbReference>
<sequence length="154" mass="16478">MSAFDLLFVCLGNICRSTMAEQVARAQAADRALGLRIDSAGVSDWERGNPLDPRAAKCLSAHGYPVGDHRAHLVTDAELGSGLIIGMERSHLDDLASMGAPGDRLALITDFVPGDHADGLPDPWYGDMSDFEFTLKVIEAAMPAILDDAASLRR</sequence>
<gene>
    <name evidence="7" type="ORF">PFR_JS23_2223</name>
</gene>
<dbReference type="SMART" id="SM00226">
    <property type="entry name" value="LMWPc"/>
    <property type="match status" value="1"/>
</dbReference>
<dbReference type="InterPro" id="IPR036196">
    <property type="entry name" value="Ptyr_pPase_sf"/>
</dbReference>
<feature type="active site" description="Proton donor" evidence="5">
    <location>
        <position position="122"/>
    </location>
</feature>
<dbReference type="RefSeq" id="WP_013160011.1">
    <property type="nucleotide sequence ID" value="NZ_CCYN01000009.1"/>
</dbReference>
<dbReference type="PANTHER" id="PTHR11717">
    <property type="entry name" value="LOW MOLECULAR WEIGHT PROTEIN TYROSINE PHOSPHATASE"/>
    <property type="match status" value="1"/>
</dbReference>
<evidence type="ECO:0000256" key="3">
    <source>
        <dbReference type="ARBA" id="ARBA00022801"/>
    </source>
</evidence>
<dbReference type="GO" id="GO:0004725">
    <property type="term" value="F:protein tyrosine phosphatase activity"/>
    <property type="evidence" value="ECO:0007669"/>
    <property type="project" value="UniProtKB-EC"/>
</dbReference>
<dbReference type="Proteomes" id="UP000250080">
    <property type="component" value="Chromosome I"/>
</dbReference>
<dbReference type="Gene3D" id="3.40.50.2300">
    <property type="match status" value="1"/>
</dbReference>
<dbReference type="Pfam" id="PF01451">
    <property type="entry name" value="LMWPc"/>
    <property type="match status" value="1"/>
</dbReference>
<reference evidence="7 8" key="1">
    <citation type="submission" date="2016-09" db="EMBL/GenBank/DDBJ databases">
        <authorList>
            <person name="Laine KS P."/>
        </authorList>
    </citation>
    <scope>NUCLEOTIDE SEQUENCE [LARGE SCALE GENOMIC DNA]</scope>
    <source>
        <strain evidence="7">PFRJS-23</strain>
    </source>
</reference>
<dbReference type="EC" id="3.1.3.48" evidence="2"/>
<proteinExistence type="inferred from homology"/>
<keyword evidence="3" id="KW-0378">Hydrolase</keyword>